<evidence type="ECO:0000313" key="2">
    <source>
        <dbReference type="Proteomes" id="UP000075230"/>
    </source>
</evidence>
<evidence type="ECO:0000313" key="1">
    <source>
        <dbReference type="EMBL" id="GAT25364.1"/>
    </source>
</evidence>
<name>A0A146FGL1_ASPKA</name>
<reference evidence="1 2" key="1">
    <citation type="journal article" date="2016" name="DNA Res.">
        <title>Genome sequence of Aspergillus luchuensis NBRC 4314.</title>
        <authorList>
            <person name="Yamada O."/>
            <person name="Machida M."/>
            <person name="Hosoyama A."/>
            <person name="Goto M."/>
            <person name="Takahashi T."/>
            <person name="Futagami T."/>
            <person name="Yamagata Y."/>
            <person name="Takeuchi M."/>
            <person name="Kobayashi T."/>
            <person name="Koike H."/>
            <person name="Abe K."/>
            <person name="Asai K."/>
            <person name="Arita M."/>
            <person name="Fujita N."/>
            <person name="Fukuda K."/>
            <person name="Higa K."/>
            <person name="Horikawa H."/>
            <person name="Ishikawa T."/>
            <person name="Jinno K."/>
            <person name="Kato Y."/>
            <person name="Kirimura K."/>
            <person name="Mizutani O."/>
            <person name="Nakasone K."/>
            <person name="Sano M."/>
            <person name="Shiraishi Y."/>
            <person name="Tsukahara M."/>
            <person name="Gomi K."/>
        </authorList>
    </citation>
    <scope>NUCLEOTIDE SEQUENCE [LARGE SCALE GENOMIC DNA]</scope>
    <source>
        <strain evidence="1 2">RIB 2604</strain>
    </source>
</reference>
<sequence>MESEFSGERAMHDADPTDRIIVMNKPDLMMLWLAAELSSELREKEEITLWIPKPRSFLSKFHLRQFIVRCPVFPESGEEASHYAVSPFEPKQDLIHLLPDAYVVLRGA</sequence>
<organism evidence="1 2">
    <name type="scientific">Aspergillus kawachii</name>
    <name type="common">White koji mold</name>
    <name type="synonym">Aspergillus awamori var. kawachi</name>
    <dbReference type="NCBI Taxonomy" id="1069201"/>
    <lineage>
        <taxon>Eukaryota</taxon>
        <taxon>Fungi</taxon>
        <taxon>Dikarya</taxon>
        <taxon>Ascomycota</taxon>
        <taxon>Pezizomycotina</taxon>
        <taxon>Eurotiomycetes</taxon>
        <taxon>Eurotiomycetidae</taxon>
        <taxon>Eurotiales</taxon>
        <taxon>Aspergillaceae</taxon>
        <taxon>Aspergillus</taxon>
        <taxon>Aspergillus subgen. Circumdati</taxon>
    </lineage>
</organism>
<gene>
    <name evidence="1" type="ORF">RIB2604_01903190</name>
</gene>
<accession>A0A146FGL1</accession>
<dbReference type="EMBL" id="BCWF01000019">
    <property type="protein sequence ID" value="GAT25364.1"/>
    <property type="molecule type" value="Genomic_DNA"/>
</dbReference>
<protein>
    <submittedName>
        <fullName evidence="1">Uncharacterized protein</fullName>
    </submittedName>
</protein>
<reference evidence="2" key="2">
    <citation type="submission" date="2016-02" db="EMBL/GenBank/DDBJ databases">
        <title>Genome sequencing of Aspergillus luchuensis NBRC 4314.</title>
        <authorList>
            <person name="Yamada O."/>
        </authorList>
    </citation>
    <scope>NUCLEOTIDE SEQUENCE [LARGE SCALE GENOMIC DNA]</scope>
    <source>
        <strain evidence="2">RIB 2604</strain>
    </source>
</reference>
<dbReference type="AlphaFoldDB" id="A0A146FGL1"/>
<proteinExistence type="predicted"/>
<dbReference type="Proteomes" id="UP000075230">
    <property type="component" value="Unassembled WGS sequence"/>
</dbReference>
<comment type="caution">
    <text evidence="1">The sequence shown here is derived from an EMBL/GenBank/DDBJ whole genome shotgun (WGS) entry which is preliminary data.</text>
</comment>